<reference evidence="1 2" key="1">
    <citation type="submission" date="2016-08" db="EMBL/GenBank/DDBJ databases">
        <title>Characterization and recognition of Brachyspira hampsonii sp. nov., a novel intestinal spirochete that is pathogenic to pigs.</title>
        <authorList>
            <person name="Mirajkar N."/>
            <person name="La T."/>
            <person name="Phillips N."/>
            <person name="Hampson D."/>
            <person name="Gebhart C."/>
        </authorList>
    </citation>
    <scope>NUCLEOTIDE SEQUENCE [LARGE SCALE GENOMIC DNA]</scope>
    <source>
        <strain evidence="1 2">P280/1</strain>
    </source>
</reference>
<evidence type="ECO:0000313" key="1">
    <source>
        <dbReference type="EMBL" id="OEJ14660.1"/>
    </source>
</evidence>
<dbReference type="EMBL" id="MDCO01000009">
    <property type="protein sequence ID" value="OEJ14660.1"/>
    <property type="molecule type" value="Genomic_DNA"/>
</dbReference>
<comment type="caution">
    <text evidence="1">The sequence shown here is derived from an EMBL/GenBank/DDBJ whole genome shotgun (WGS) entry which is preliminary data.</text>
</comment>
<protein>
    <submittedName>
        <fullName evidence="1">Uncharacterized protein</fullName>
    </submittedName>
</protein>
<name>A0A1E5NEQ9_9SPIR</name>
<proteinExistence type="predicted"/>
<gene>
    <name evidence="1" type="ORF">BFL38_07400</name>
</gene>
<accession>A0A1E5NEQ9</accession>
<organism evidence="1 2">
    <name type="scientific">Brachyspira hampsonii</name>
    <dbReference type="NCBI Taxonomy" id="1287055"/>
    <lineage>
        <taxon>Bacteria</taxon>
        <taxon>Pseudomonadati</taxon>
        <taxon>Spirochaetota</taxon>
        <taxon>Spirochaetia</taxon>
        <taxon>Brachyspirales</taxon>
        <taxon>Brachyspiraceae</taxon>
        <taxon>Brachyspira</taxon>
    </lineage>
</organism>
<dbReference type="Proteomes" id="UP000095247">
    <property type="component" value="Unassembled WGS sequence"/>
</dbReference>
<dbReference type="RefSeq" id="WP_069726172.1">
    <property type="nucleotide sequence ID" value="NZ_MDCO01000009.1"/>
</dbReference>
<sequence length="506" mass="56873">MKKTLFVILSIIFILILFNTCNSHFSPIYYYQQMSRNNAASTNTAEPDIGGESILSADEDPFVYDAVSKPWNTPNYRGFTLDLDNDYVIAASFGLKNEPTYMLIKDDTWKINDPLRNEYYYNGTNTKAAGFNVSKVKYYMYKNMNPTFSSSSAYNKSDRLERFWFYRFTGSAGLDTDNYLIAIDSYSKLVFAFAIPVRWKTIVGIPAPMEWGAVELGWEASADSSTLNSQVKFAVDGFTYFYEYDPVGIVHSDGTIEIYPWCTSAIANDNSYAPIVEGGKIDLSRNIAAYGTPGRSPYMPIKVIEKNKIALQVQNLEIENISAKSFNDRTIGSDEYLNYAGFSYDMRIANIISDTETVNTIVSKDKPSLFFDSLLKVNIGETKSILSSIYTLDIQYEDKDKNSISISLDSKISMYDKKGISIGTEAILIDYDSPSINFTYDSTQDAFIFKDITGANNTKIVEYTQGFTLKKGETKVFYAVIEDTGIGENNGAEASGRIKLIYTLSY</sequence>
<dbReference type="AlphaFoldDB" id="A0A1E5NEQ9"/>
<evidence type="ECO:0000313" key="2">
    <source>
        <dbReference type="Proteomes" id="UP000095247"/>
    </source>
</evidence>